<dbReference type="GO" id="GO:0051213">
    <property type="term" value="F:dioxygenase activity"/>
    <property type="evidence" value="ECO:0007669"/>
    <property type="project" value="UniProtKB-KW"/>
</dbReference>
<feature type="compositionally biased region" description="Basic and acidic residues" evidence="1">
    <location>
        <begin position="35"/>
        <end position="44"/>
    </location>
</feature>
<feature type="region of interest" description="Disordered" evidence="1">
    <location>
        <begin position="11"/>
        <end position="44"/>
    </location>
</feature>
<dbReference type="KEGG" id="hdt:HYPDE_38253"/>
<organism evidence="2 3">
    <name type="scientific">Hyphomicrobium denitrificans 1NES1</name>
    <dbReference type="NCBI Taxonomy" id="670307"/>
    <lineage>
        <taxon>Bacteria</taxon>
        <taxon>Pseudomonadati</taxon>
        <taxon>Pseudomonadota</taxon>
        <taxon>Alphaproteobacteria</taxon>
        <taxon>Hyphomicrobiales</taxon>
        <taxon>Hyphomicrobiaceae</taxon>
        <taxon>Hyphomicrobium</taxon>
    </lineage>
</organism>
<sequence>MTYGASVIMIGSEWSDDHKSPKSAGGKNTQTAHVQEADADHYPR</sequence>
<keyword evidence="3" id="KW-1185">Reference proteome</keyword>
<evidence type="ECO:0000313" key="2">
    <source>
        <dbReference type="EMBL" id="AGK59322.1"/>
    </source>
</evidence>
<proteinExistence type="predicted"/>
<evidence type="ECO:0000256" key="1">
    <source>
        <dbReference type="SAM" id="MobiDB-lite"/>
    </source>
</evidence>
<evidence type="ECO:0000313" key="3">
    <source>
        <dbReference type="Proteomes" id="UP000005952"/>
    </source>
</evidence>
<accession>N0BAN7</accession>
<gene>
    <name evidence="2" type="ORF">HYPDE_38253</name>
</gene>
<dbReference type="HOGENOM" id="CLU_3217284_0_0_5"/>
<dbReference type="EMBL" id="CP005587">
    <property type="protein sequence ID" value="AGK59322.1"/>
    <property type="molecule type" value="Genomic_DNA"/>
</dbReference>
<dbReference type="AlphaFoldDB" id="N0BAN7"/>
<keyword evidence="2" id="KW-0560">Oxidoreductase</keyword>
<dbReference type="Proteomes" id="UP000005952">
    <property type="component" value="Chromosome"/>
</dbReference>
<keyword evidence="2" id="KW-0223">Dioxygenase</keyword>
<reference evidence="2 3" key="1">
    <citation type="journal article" date="2013" name="Genome Announc.">
        <title>Genome sequences for three denitrifying bacterial strains isolated from a uranium- and nitrate-contaminated subsurface environment.</title>
        <authorList>
            <person name="Venkatramanan R."/>
            <person name="Prakash O."/>
            <person name="Woyke T."/>
            <person name="Chain P."/>
            <person name="Goodwin L.A."/>
            <person name="Watson D."/>
            <person name="Brooks S."/>
            <person name="Kostka J.E."/>
            <person name="Green S.J."/>
        </authorList>
    </citation>
    <scope>NUCLEOTIDE SEQUENCE [LARGE SCALE GENOMIC DNA]</scope>
    <source>
        <strain evidence="2 3">1NES1</strain>
    </source>
</reference>
<dbReference type="STRING" id="670307.HYPDE_38253"/>
<protein>
    <submittedName>
        <fullName evidence="2">Glyoxalase/bleomycin resistance protein/dioxygenase</fullName>
    </submittedName>
</protein>
<name>N0BAN7_9HYPH</name>